<dbReference type="Proteomes" id="UP000008281">
    <property type="component" value="Unassembled WGS sequence"/>
</dbReference>
<accession>E3MYU1</accession>
<evidence type="ECO:0000313" key="5">
    <source>
        <dbReference type="Proteomes" id="UP000008281"/>
    </source>
</evidence>
<dbReference type="eggNOG" id="ENOG502SH29">
    <property type="taxonomic scope" value="Eukaryota"/>
</dbReference>
<dbReference type="STRING" id="31234.E3MYU1"/>
<proteinExistence type="predicted"/>
<protein>
    <recommendedName>
        <fullName evidence="6">VWFA domain-containing protein</fullName>
    </recommendedName>
</protein>
<evidence type="ECO:0008006" key="6">
    <source>
        <dbReference type="Google" id="ProtNLM"/>
    </source>
</evidence>
<dbReference type="PANTHER" id="PTHR31024:SF6">
    <property type="entry name" value="VWFA DOMAIN-CONTAINING PROTEIN"/>
    <property type="match status" value="1"/>
</dbReference>
<evidence type="ECO:0000313" key="4">
    <source>
        <dbReference type="EMBL" id="EFP12269.1"/>
    </source>
</evidence>
<dbReference type="InParanoid" id="E3MYU1"/>
<dbReference type="InterPro" id="IPR036465">
    <property type="entry name" value="vWFA_dom_sf"/>
</dbReference>
<gene>
    <name evidence="4" type="ORF">CRE_04176</name>
</gene>
<name>E3MYU1_CAERE</name>
<sequence>MKLGLLILLHLISVYADYSPLSYVDRPCGEDLTNLWLDVIAVVDNSRGMTVDGLNEIASNIASVFGFGTRIGLNASEPRTTRLGLVTYNSVATQKADLNQYQSIGDVFHGIFYALSNTVDTTESYLATGLELAEKMFNDQSVNSIRAHYQKVVIVYAATYQTKGEMDPESIADRLKMSGVKIITVAYGDAYGLMKSLSVIASPRFALSNLADSPGNLIVQIQISLLEANWLSAKMSCSNRRSNSSLATEFSQAKHDFIFNVVQNTTGFSPPYQYHVGLNYVSGLWVWTQPTGRQQVPLQKPFMWLSGNPQRSSTQSAVMNMQSGHGTGWQNIATMTLSANFICETYSCDTDNYCGA</sequence>
<dbReference type="InterPro" id="IPR016186">
    <property type="entry name" value="C-type_lectin-like/link_sf"/>
</dbReference>
<dbReference type="Gene3D" id="3.40.50.410">
    <property type="entry name" value="von Willebrand factor, type A domain"/>
    <property type="match status" value="1"/>
</dbReference>
<dbReference type="PROSITE" id="PS50041">
    <property type="entry name" value="C_TYPE_LECTIN_2"/>
    <property type="match status" value="1"/>
</dbReference>
<dbReference type="InterPro" id="IPR016187">
    <property type="entry name" value="CTDL_fold"/>
</dbReference>
<feature type="signal peptide" evidence="1">
    <location>
        <begin position="1"/>
        <end position="16"/>
    </location>
</feature>
<evidence type="ECO:0000259" key="3">
    <source>
        <dbReference type="PROSITE" id="PS50234"/>
    </source>
</evidence>
<evidence type="ECO:0000256" key="1">
    <source>
        <dbReference type="SAM" id="SignalP"/>
    </source>
</evidence>
<dbReference type="Gene3D" id="3.10.100.10">
    <property type="entry name" value="Mannose-Binding Protein A, subunit A"/>
    <property type="match status" value="1"/>
</dbReference>
<feature type="domain" description="VWFA" evidence="3">
    <location>
        <begin position="38"/>
        <end position="235"/>
    </location>
</feature>
<dbReference type="Pfam" id="PF00092">
    <property type="entry name" value="VWA"/>
    <property type="match status" value="1"/>
</dbReference>
<evidence type="ECO:0000259" key="2">
    <source>
        <dbReference type="PROSITE" id="PS50041"/>
    </source>
</evidence>
<dbReference type="SUPFAM" id="SSF53300">
    <property type="entry name" value="vWA-like"/>
    <property type="match status" value="1"/>
</dbReference>
<dbReference type="EMBL" id="DS268498">
    <property type="protein sequence ID" value="EFP12269.1"/>
    <property type="molecule type" value="Genomic_DNA"/>
</dbReference>
<dbReference type="CDD" id="cd00037">
    <property type="entry name" value="CLECT"/>
    <property type="match status" value="1"/>
</dbReference>
<dbReference type="InterPro" id="IPR002035">
    <property type="entry name" value="VWF_A"/>
</dbReference>
<organism evidence="5">
    <name type="scientific">Caenorhabditis remanei</name>
    <name type="common">Caenorhabditis vulgaris</name>
    <dbReference type="NCBI Taxonomy" id="31234"/>
    <lineage>
        <taxon>Eukaryota</taxon>
        <taxon>Metazoa</taxon>
        <taxon>Ecdysozoa</taxon>
        <taxon>Nematoda</taxon>
        <taxon>Chromadorea</taxon>
        <taxon>Rhabditida</taxon>
        <taxon>Rhabditina</taxon>
        <taxon>Rhabditomorpha</taxon>
        <taxon>Rhabditoidea</taxon>
        <taxon>Rhabditidae</taxon>
        <taxon>Peloderinae</taxon>
        <taxon>Caenorhabditis</taxon>
    </lineage>
</organism>
<dbReference type="GO" id="GO:0045087">
    <property type="term" value="P:innate immune response"/>
    <property type="evidence" value="ECO:0007669"/>
    <property type="project" value="TreeGrafter"/>
</dbReference>
<dbReference type="PANTHER" id="PTHR31024">
    <property type="entry name" value="C-TYPE LECTIN"/>
    <property type="match status" value="1"/>
</dbReference>
<dbReference type="SUPFAM" id="SSF56436">
    <property type="entry name" value="C-type lectin-like"/>
    <property type="match status" value="1"/>
</dbReference>
<dbReference type="SMART" id="SM00327">
    <property type="entry name" value="VWA"/>
    <property type="match status" value="1"/>
</dbReference>
<reference evidence="4" key="1">
    <citation type="submission" date="2007-07" db="EMBL/GenBank/DDBJ databases">
        <title>PCAP assembly of the Caenorhabditis remanei genome.</title>
        <authorList>
            <consortium name="The Caenorhabditis remanei Sequencing Consortium"/>
            <person name="Wilson R.K."/>
        </authorList>
    </citation>
    <scope>NUCLEOTIDE SEQUENCE [LARGE SCALE GENOMIC DNA]</scope>
    <source>
        <strain evidence="4">PB4641</strain>
    </source>
</reference>
<dbReference type="SMART" id="SM00034">
    <property type="entry name" value="CLECT"/>
    <property type="match status" value="1"/>
</dbReference>
<keyword evidence="1" id="KW-0732">Signal</keyword>
<keyword evidence="5" id="KW-1185">Reference proteome</keyword>
<feature type="domain" description="C-type lectin" evidence="2">
    <location>
        <begin position="229"/>
        <end position="344"/>
    </location>
</feature>
<feature type="chain" id="PRO_5003177672" description="VWFA domain-containing protein" evidence="1">
    <location>
        <begin position="17"/>
        <end position="356"/>
    </location>
</feature>
<dbReference type="InterPro" id="IPR001304">
    <property type="entry name" value="C-type_lectin-like"/>
</dbReference>
<dbReference type="AlphaFoldDB" id="E3MYU1"/>
<dbReference type="HOGENOM" id="CLU_060615_0_0_1"/>
<dbReference type="PROSITE" id="PS50234">
    <property type="entry name" value="VWFA"/>
    <property type="match status" value="1"/>
</dbReference>